<dbReference type="SUPFAM" id="SSF50630">
    <property type="entry name" value="Acid proteases"/>
    <property type="match status" value="1"/>
</dbReference>
<evidence type="ECO:0000259" key="7">
    <source>
        <dbReference type="Pfam" id="PF00078"/>
    </source>
</evidence>
<dbReference type="Pfam" id="PF00078">
    <property type="entry name" value="RVT_1"/>
    <property type="match status" value="1"/>
</dbReference>
<dbReference type="CDD" id="cd01647">
    <property type="entry name" value="RT_LTR"/>
    <property type="match status" value="1"/>
</dbReference>
<reference evidence="9" key="2">
    <citation type="submission" date="2019-01" db="UniProtKB">
        <authorList>
            <consortium name="EnsemblPlants"/>
        </authorList>
    </citation>
    <scope>IDENTIFICATION</scope>
    <source>
        <strain evidence="9">cv. Heinz 1706</strain>
    </source>
</reference>
<dbReference type="InterPro" id="IPR043502">
    <property type="entry name" value="DNA/RNA_pol_sf"/>
</dbReference>
<evidence type="ECO:0000313" key="9">
    <source>
        <dbReference type="EnsemblPlants" id="Solyc10g054278.1.1"/>
    </source>
</evidence>
<reference evidence="9" key="1">
    <citation type="journal article" date="2012" name="Nature">
        <title>The tomato genome sequence provides insights into fleshy fruit evolution.</title>
        <authorList>
            <consortium name="Tomato Genome Consortium"/>
        </authorList>
    </citation>
    <scope>NUCLEOTIDE SEQUENCE [LARGE SCALE GENOMIC DNA]</scope>
    <source>
        <strain evidence="9">cv. Heinz 1706</strain>
    </source>
</reference>
<evidence type="ECO:0000256" key="4">
    <source>
        <dbReference type="ARBA" id="ARBA00022759"/>
    </source>
</evidence>
<dbReference type="Pfam" id="PF17919">
    <property type="entry name" value="RT_RNaseH_2"/>
    <property type="match status" value="1"/>
</dbReference>
<protein>
    <recommendedName>
        <fullName evidence="11">CCHC-type domain-containing protein</fullName>
    </recommendedName>
</protein>
<dbReference type="InterPro" id="IPR000477">
    <property type="entry name" value="RT_dom"/>
</dbReference>
<evidence type="ECO:0000256" key="3">
    <source>
        <dbReference type="ARBA" id="ARBA00022722"/>
    </source>
</evidence>
<feature type="compositionally biased region" description="Low complexity" evidence="6">
    <location>
        <begin position="81"/>
        <end position="95"/>
    </location>
</feature>
<dbReference type="InterPro" id="IPR041577">
    <property type="entry name" value="RT_RNaseH_2"/>
</dbReference>
<dbReference type="PANTHER" id="PTHR37984:SF5">
    <property type="entry name" value="PROTEIN NYNRIN-LIKE"/>
    <property type="match status" value="1"/>
</dbReference>
<feature type="region of interest" description="Disordered" evidence="6">
    <location>
        <begin position="159"/>
        <end position="178"/>
    </location>
</feature>
<dbReference type="InParanoid" id="A0A3Q7IGZ8"/>
<dbReference type="EnsemblPlants" id="Solyc10g054278.1.1">
    <property type="protein sequence ID" value="Solyc10g054278.1.1"/>
    <property type="gene ID" value="Solyc10g054278.1"/>
</dbReference>
<dbReference type="InterPro" id="IPR043128">
    <property type="entry name" value="Rev_trsase/Diguanyl_cyclase"/>
</dbReference>
<evidence type="ECO:0000256" key="5">
    <source>
        <dbReference type="ARBA" id="ARBA00023268"/>
    </source>
</evidence>
<dbReference type="Gene3D" id="3.30.70.270">
    <property type="match status" value="2"/>
</dbReference>
<dbReference type="PANTHER" id="PTHR37984">
    <property type="entry name" value="PROTEIN CBG26694"/>
    <property type="match status" value="1"/>
</dbReference>
<dbReference type="FunFam" id="3.30.70.270:FF:000020">
    <property type="entry name" value="Transposon Tf2-6 polyprotein-like Protein"/>
    <property type="match status" value="1"/>
</dbReference>
<keyword evidence="1" id="KW-0808">Transferase</keyword>
<organism evidence="9">
    <name type="scientific">Solanum lycopersicum</name>
    <name type="common">Tomato</name>
    <name type="synonym">Lycopersicon esculentum</name>
    <dbReference type="NCBI Taxonomy" id="4081"/>
    <lineage>
        <taxon>Eukaryota</taxon>
        <taxon>Viridiplantae</taxon>
        <taxon>Streptophyta</taxon>
        <taxon>Embryophyta</taxon>
        <taxon>Tracheophyta</taxon>
        <taxon>Spermatophyta</taxon>
        <taxon>Magnoliopsida</taxon>
        <taxon>eudicotyledons</taxon>
        <taxon>Gunneridae</taxon>
        <taxon>Pentapetalae</taxon>
        <taxon>asterids</taxon>
        <taxon>lamiids</taxon>
        <taxon>Solanales</taxon>
        <taxon>Solanaceae</taxon>
        <taxon>Solanoideae</taxon>
        <taxon>Solaneae</taxon>
        <taxon>Solanum</taxon>
        <taxon>Solanum subgen. Lycopersicon</taxon>
    </lineage>
</organism>
<dbReference type="Pfam" id="PF13650">
    <property type="entry name" value="Asp_protease_2"/>
    <property type="match status" value="1"/>
</dbReference>
<evidence type="ECO:0000259" key="8">
    <source>
        <dbReference type="Pfam" id="PF17919"/>
    </source>
</evidence>
<dbReference type="Proteomes" id="UP000004994">
    <property type="component" value="Chromosome 10"/>
</dbReference>
<dbReference type="Gramene" id="Solyc10g054278.1.1">
    <property type="protein sequence ID" value="Solyc10g054278.1.1"/>
    <property type="gene ID" value="Solyc10g054278.1"/>
</dbReference>
<dbReference type="InterPro" id="IPR050951">
    <property type="entry name" value="Retrovirus_Pol_polyprotein"/>
</dbReference>
<keyword evidence="5" id="KW-0511">Multifunctional enzyme</keyword>
<feature type="domain" description="Reverse transcriptase" evidence="7">
    <location>
        <begin position="267"/>
        <end position="414"/>
    </location>
</feature>
<accession>A0A3Q7IGZ8</accession>
<name>A0A3Q7IGZ8_SOLLC</name>
<evidence type="ECO:0000256" key="1">
    <source>
        <dbReference type="ARBA" id="ARBA00022679"/>
    </source>
</evidence>
<evidence type="ECO:0008006" key="11">
    <source>
        <dbReference type="Google" id="ProtNLM"/>
    </source>
</evidence>
<evidence type="ECO:0000256" key="6">
    <source>
        <dbReference type="SAM" id="MobiDB-lite"/>
    </source>
</evidence>
<keyword evidence="4" id="KW-0255">Endonuclease</keyword>
<feature type="region of interest" description="Disordered" evidence="6">
    <location>
        <begin position="68"/>
        <end position="116"/>
    </location>
</feature>
<proteinExistence type="predicted"/>
<evidence type="ECO:0000256" key="2">
    <source>
        <dbReference type="ARBA" id="ARBA00022695"/>
    </source>
</evidence>
<dbReference type="GO" id="GO:0016779">
    <property type="term" value="F:nucleotidyltransferase activity"/>
    <property type="evidence" value="ECO:0007669"/>
    <property type="project" value="UniProtKB-KW"/>
</dbReference>
<sequence>MFSEGARGHSWKTRRSIELFEELSEGERPMPSLVSVFGDYDFICVFSRNFMWNNISGVIPKEIGNITTLSPLSRNIPPKVNNNNRGRSRPNNNRSNDTRSNPRDQPLNFRKNYEDRKRGAPQREGCYICGETTHAAWYCPSLRKLSAMVAAEKQQEKAAAQASSSAGEKRGQSSGADKGKNVAVGMFNHMALISHISIAALAAKPAGVRPRESLFVDAKLNGNDVRIMVDTGATHNFVTEQKAKELGLNYVASNTKLKTLPMVNLIQKKQDWTMRMCVDYRMLNKAIVKNKCPVSLMQDLMDRLSKACWFTKLDLRVRIAEGDETKTTCVTRYGSYEFLVMPFGLTNASATFCNLMNNVLFDNIDDFVVVYLDDLLYIVEHWMNMSITKLRKYTLYVKVEKCEFAQQEIKFLGHLVSKNQVRMDPKKVQTIVDWQTPGNVKDLQSFLGLANYYRNFIMGYSKRAAALTDLLKKDAKWIWVVRSEETFQNLKEAITSEPILKLPDFELSFEVHTDAFDKAIGGMLVQEVHHVAFESRKLNDAKQRY</sequence>
<dbReference type="AlphaFoldDB" id="A0A3Q7IGZ8"/>
<keyword evidence="10" id="KW-1185">Reference proteome</keyword>
<feature type="domain" description="Reverse transcriptase/retrotransposon-derived protein RNase H-like" evidence="8">
    <location>
        <begin position="479"/>
        <end position="545"/>
    </location>
</feature>
<evidence type="ECO:0000313" key="10">
    <source>
        <dbReference type="Proteomes" id="UP000004994"/>
    </source>
</evidence>
<dbReference type="GO" id="GO:0004519">
    <property type="term" value="F:endonuclease activity"/>
    <property type="evidence" value="ECO:0007669"/>
    <property type="project" value="UniProtKB-KW"/>
</dbReference>
<dbReference type="InterPro" id="IPR021109">
    <property type="entry name" value="Peptidase_aspartic_dom_sf"/>
</dbReference>
<keyword evidence="3" id="KW-0540">Nuclease</keyword>
<dbReference type="Gene3D" id="2.40.70.10">
    <property type="entry name" value="Acid Proteases"/>
    <property type="match status" value="1"/>
</dbReference>
<keyword evidence="4" id="KW-0378">Hydrolase</keyword>
<keyword evidence="2" id="KW-0548">Nucleotidyltransferase</keyword>
<dbReference type="SUPFAM" id="SSF56672">
    <property type="entry name" value="DNA/RNA polymerases"/>
    <property type="match status" value="1"/>
</dbReference>